<evidence type="ECO:0000313" key="3">
    <source>
        <dbReference type="Proteomes" id="UP000221860"/>
    </source>
</evidence>
<organism evidence="2 3">
    <name type="scientific">Limimaricola cinnabarinus</name>
    <dbReference type="NCBI Taxonomy" id="1125964"/>
    <lineage>
        <taxon>Bacteria</taxon>
        <taxon>Pseudomonadati</taxon>
        <taxon>Pseudomonadota</taxon>
        <taxon>Alphaproteobacteria</taxon>
        <taxon>Rhodobacterales</taxon>
        <taxon>Paracoccaceae</taxon>
        <taxon>Limimaricola</taxon>
    </lineage>
</organism>
<dbReference type="InterPro" id="IPR027275">
    <property type="entry name" value="PRC-brl_dom"/>
</dbReference>
<comment type="caution">
    <text evidence="2">The sequence shown here is derived from an EMBL/GenBank/DDBJ whole genome shotgun (WGS) entry which is preliminary data.</text>
</comment>
<dbReference type="SUPFAM" id="SSF50346">
    <property type="entry name" value="PRC-barrel domain"/>
    <property type="match status" value="1"/>
</dbReference>
<gene>
    <name evidence="2" type="ORF">CJ301_05400</name>
</gene>
<feature type="domain" description="PRC-barrel" evidence="1">
    <location>
        <begin position="109"/>
        <end position="175"/>
    </location>
</feature>
<evidence type="ECO:0000259" key="1">
    <source>
        <dbReference type="Pfam" id="PF05239"/>
    </source>
</evidence>
<keyword evidence="3" id="KW-1185">Reference proteome</keyword>
<dbReference type="AlphaFoldDB" id="A0A2G1MIW0"/>
<dbReference type="Gene3D" id="2.30.30.240">
    <property type="entry name" value="PRC-barrel domain"/>
    <property type="match status" value="1"/>
</dbReference>
<sequence length="197" mass="20236">MCLGATAPGRCGVDRDTLMSPDMKPDAGRAWQASRICRCGTRAHGPAFAPVMPERSPTMIRPLRAAALAALIAGPAGAQSPLDSIDGIDGAMGGPIGDAVEKLGEMAADQLLIRDFLGMELTDAEGKTVGTVRDFVAIPGGKLAGALVETSEGTRILVPWQLLSVESADGKAIRATQAAADLTGSQKLVDLASQLSD</sequence>
<name>A0A2G1MIW0_9RHOB</name>
<dbReference type="InterPro" id="IPR011033">
    <property type="entry name" value="PRC_barrel-like_sf"/>
</dbReference>
<dbReference type="Proteomes" id="UP000221860">
    <property type="component" value="Unassembled WGS sequence"/>
</dbReference>
<evidence type="ECO:0000313" key="2">
    <source>
        <dbReference type="EMBL" id="PHP28637.1"/>
    </source>
</evidence>
<protein>
    <recommendedName>
        <fullName evidence="1">PRC-barrel domain-containing protein</fullName>
    </recommendedName>
</protein>
<proteinExistence type="predicted"/>
<dbReference type="Pfam" id="PF05239">
    <property type="entry name" value="PRC"/>
    <property type="match status" value="1"/>
</dbReference>
<reference evidence="2 3" key="1">
    <citation type="submission" date="2017-08" db="EMBL/GenBank/DDBJ databases">
        <title>Draft Genome Sequence of Loktanella cinnabarina Strain XM1, Isolated from Coastal Surface Water.</title>
        <authorList>
            <person name="Ma R."/>
            <person name="Wang J."/>
            <person name="Wang Q."/>
            <person name="Ma Z."/>
            <person name="Li J."/>
            <person name="Chen L."/>
        </authorList>
    </citation>
    <scope>NUCLEOTIDE SEQUENCE [LARGE SCALE GENOMIC DNA]</scope>
    <source>
        <strain evidence="2 3">XM1</strain>
    </source>
</reference>
<dbReference type="OrthoDB" id="8481750at2"/>
<accession>A0A2G1MIW0</accession>
<dbReference type="EMBL" id="NQWH01000006">
    <property type="protein sequence ID" value="PHP28637.1"/>
    <property type="molecule type" value="Genomic_DNA"/>
</dbReference>